<dbReference type="Proteomes" id="UP000887560">
    <property type="component" value="Unplaced"/>
</dbReference>
<sequence length="124" mass="13972">MRLYTQQAPWDCSQAPADAFRQICGMLQHWDQGARRFLANEQQQQANTIVNAPGIPEQPDLSPPLPQRYSPTAYGCMDLDCLCPYFRVLINLSGNLPRQFQGIQGPNQCTLSGGQPLRLLKRIQ</sequence>
<reference evidence="2" key="1">
    <citation type="submission" date="2022-11" db="UniProtKB">
        <authorList>
            <consortium name="WormBaseParasite"/>
        </authorList>
    </citation>
    <scope>IDENTIFICATION</scope>
</reference>
<dbReference type="AlphaFoldDB" id="A0A915NKA4"/>
<proteinExistence type="predicted"/>
<protein>
    <submittedName>
        <fullName evidence="2">Uncharacterized protein</fullName>
    </submittedName>
</protein>
<evidence type="ECO:0000313" key="1">
    <source>
        <dbReference type="Proteomes" id="UP000887560"/>
    </source>
</evidence>
<name>A0A915NKA4_9BILA</name>
<organism evidence="1 2">
    <name type="scientific">Meloidogyne floridensis</name>
    <dbReference type="NCBI Taxonomy" id="298350"/>
    <lineage>
        <taxon>Eukaryota</taxon>
        <taxon>Metazoa</taxon>
        <taxon>Ecdysozoa</taxon>
        <taxon>Nematoda</taxon>
        <taxon>Chromadorea</taxon>
        <taxon>Rhabditida</taxon>
        <taxon>Tylenchina</taxon>
        <taxon>Tylenchomorpha</taxon>
        <taxon>Tylenchoidea</taxon>
        <taxon>Meloidogynidae</taxon>
        <taxon>Meloidogyninae</taxon>
        <taxon>Meloidogyne</taxon>
    </lineage>
</organism>
<evidence type="ECO:0000313" key="2">
    <source>
        <dbReference type="WBParaSite" id="scf7180000419546.g3928"/>
    </source>
</evidence>
<accession>A0A915NKA4</accession>
<keyword evidence="1" id="KW-1185">Reference proteome</keyword>
<dbReference type="WBParaSite" id="scf7180000419546.g3928">
    <property type="protein sequence ID" value="scf7180000419546.g3928"/>
    <property type="gene ID" value="scf7180000419546.g3928"/>
</dbReference>